<dbReference type="Pfam" id="PF00365">
    <property type="entry name" value="PFK"/>
    <property type="match status" value="1"/>
</dbReference>
<dbReference type="InterPro" id="IPR000023">
    <property type="entry name" value="Phosphofructokinase_dom"/>
</dbReference>
<evidence type="ECO:0000256" key="4">
    <source>
        <dbReference type="ARBA" id="ARBA00022842"/>
    </source>
</evidence>
<proteinExistence type="predicted"/>
<dbReference type="GO" id="GO:0046872">
    <property type="term" value="F:metal ion binding"/>
    <property type="evidence" value="ECO:0007669"/>
    <property type="project" value="UniProtKB-KW"/>
</dbReference>
<organism evidence="6">
    <name type="scientific">Lygus hesperus</name>
    <name type="common">Western plant bug</name>
    <dbReference type="NCBI Taxonomy" id="30085"/>
    <lineage>
        <taxon>Eukaryota</taxon>
        <taxon>Metazoa</taxon>
        <taxon>Ecdysozoa</taxon>
        <taxon>Arthropoda</taxon>
        <taxon>Hexapoda</taxon>
        <taxon>Insecta</taxon>
        <taxon>Pterygota</taxon>
        <taxon>Neoptera</taxon>
        <taxon>Paraneoptera</taxon>
        <taxon>Hemiptera</taxon>
        <taxon>Heteroptera</taxon>
        <taxon>Panheteroptera</taxon>
        <taxon>Cimicomorpha</taxon>
        <taxon>Miridae</taxon>
        <taxon>Mirini</taxon>
        <taxon>Lygus</taxon>
    </lineage>
</organism>
<reference evidence="7" key="3">
    <citation type="journal article" date="2016" name="Gigascience">
        <title>De novo construction of an expanded transcriptome assembly for the western tarnished plant bug, Lygus hesperus.</title>
        <authorList>
            <person name="Tassone E.E."/>
            <person name="Geib S.M."/>
            <person name="Hall B."/>
            <person name="Fabrick J.A."/>
            <person name="Brent C.S."/>
            <person name="Hull J.J."/>
        </authorList>
    </citation>
    <scope>NUCLEOTIDE SEQUENCE</scope>
</reference>
<feature type="domain" description="Phosphofructokinase" evidence="5">
    <location>
        <begin position="1"/>
        <end position="134"/>
    </location>
</feature>
<dbReference type="InterPro" id="IPR035966">
    <property type="entry name" value="PKF_sf"/>
</dbReference>
<evidence type="ECO:0000256" key="3">
    <source>
        <dbReference type="ARBA" id="ARBA00022777"/>
    </source>
</evidence>
<protein>
    <submittedName>
        <fullName evidence="6">6-phosphofructokinase 7</fullName>
    </submittedName>
</protein>
<dbReference type="GO" id="GO:0003872">
    <property type="term" value="F:6-phosphofructokinase activity"/>
    <property type="evidence" value="ECO:0007669"/>
    <property type="project" value="InterPro"/>
</dbReference>
<dbReference type="InterPro" id="IPR050929">
    <property type="entry name" value="PFKA"/>
</dbReference>
<accession>A0A0A9WT17</accession>
<evidence type="ECO:0000256" key="1">
    <source>
        <dbReference type="ARBA" id="ARBA00022679"/>
    </source>
</evidence>
<keyword evidence="4" id="KW-0460">Magnesium</keyword>
<dbReference type="EMBL" id="GDHC01002351">
    <property type="protein sequence ID" value="JAQ16278.1"/>
    <property type="molecule type" value="Transcribed_RNA"/>
</dbReference>
<dbReference type="AlphaFoldDB" id="A0A0A9WT17"/>
<reference evidence="6" key="1">
    <citation type="journal article" date="2014" name="PLoS ONE">
        <title>Transcriptome-Based Identification of ABC Transporters in the Western Tarnished Plant Bug Lygus hesperus.</title>
        <authorList>
            <person name="Hull J.J."/>
            <person name="Chaney K."/>
            <person name="Geib S.M."/>
            <person name="Fabrick J.A."/>
            <person name="Brent C.S."/>
            <person name="Walsh D."/>
            <person name="Lavine L.C."/>
        </authorList>
    </citation>
    <scope>NUCLEOTIDE SEQUENCE</scope>
</reference>
<evidence type="ECO:0000259" key="5">
    <source>
        <dbReference type="Pfam" id="PF00365"/>
    </source>
</evidence>
<keyword evidence="2" id="KW-0479">Metal-binding</keyword>
<gene>
    <name evidence="6" type="primary">PFK7</name>
    <name evidence="7" type="synonym">PFK7_0</name>
    <name evidence="6" type="ORF">CM83_5648</name>
    <name evidence="7" type="ORF">g.30368</name>
</gene>
<dbReference type="PANTHER" id="PTHR45770">
    <property type="entry name" value="ATP-DEPENDENT 6-PHOSPHOFRUCTOKINASE 1"/>
    <property type="match status" value="1"/>
</dbReference>
<dbReference type="SUPFAM" id="SSF53784">
    <property type="entry name" value="Phosphofructokinase"/>
    <property type="match status" value="1"/>
</dbReference>
<keyword evidence="3 6" id="KW-0418">Kinase</keyword>
<evidence type="ECO:0000313" key="7">
    <source>
        <dbReference type="EMBL" id="JAQ16278.1"/>
    </source>
</evidence>
<dbReference type="UniPathway" id="UPA00109">
    <property type="reaction ID" value="UER00182"/>
</dbReference>
<name>A0A0A9WT17_LYGHE</name>
<reference evidence="6" key="2">
    <citation type="submission" date="2014-07" db="EMBL/GenBank/DDBJ databases">
        <authorList>
            <person name="Hull J."/>
        </authorList>
    </citation>
    <scope>NUCLEOTIDE SEQUENCE</scope>
</reference>
<evidence type="ECO:0000256" key="2">
    <source>
        <dbReference type="ARBA" id="ARBA00022723"/>
    </source>
</evidence>
<keyword evidence="1" id="KW-0808">Transferase</keyword>
<sequence>MGRHAGYIAAHSALASRQVDVVLIPEVPFYMEGKNGLLKHIYRLLKSQSNAVIVVAEGAGSELLKSQETEVDESGNVKLKDIGSYLTQSISKYMKQKKLNASIKYVDPSYMVRSVPADAEDSVYCLYLASYAVHGAMAGYSGFSLGLVSGRSV</sequence>
<dbReference type="Gene3D" id="3.40.50.460">
    <property type="entry name" value="Phosphofructokinase domain"/>
    <property type="match status" value="1"/>
</dbReference>
<evidence type="ECO:0000313" key="6">
    <source>
        <dbReference type="EMBL" id="JAG08005.1"/>
    </source>
</evidence>
<dbReference type="EMBL" id="GBHO01035599">
    <property type="protein sequence ID" value="JAG08005.1"/>
    <property type="molecule type" value="Transcribed_RNA"/>
</dbReference>